<dbReference type="OMA" id="CSYLFPT"/>
<evidence type="ECO:0000313" key="12">
    <source>
        <dbReference type="Ensembl" id="ENSCSEP00000004373.1"/>
    </source>
</evidence>
<comment type="similarity">
    <text evidence="2 9">Belongs to the ETS family.</text>
</comment>
<dbReference type="Gene3D" id="1.10.10.10">
    <property type="entry name" value="Winged helix-like DNA-binding domain superfamily/Winged helix DNA-binding domain"/>
    <property type="match status" value="1"/>
</dbReference>
<evidence type="ECO:0000313" key="13">
    <source>
        <dbReference type="Proteomes" id="UP000265120"/>
    </source>
</evidence>
<dbReference type="Ensembl" id="ENSCSET00000004429.1">
    <property type="protein sequence ID" value="ENSCSEP00000004373.1"/>
    <property type="gene ID" value="ENSCSEG00000002844.1"/>
</dbReference>
<keyword evidence="7" id="KW-0804">Transcription</keyword>
<organism evidence="12 13">
    <name type="scientific">Cynoglossus semilaevis</name>
    <name type="common">Tongue sole</name>
    <dbReference type="NCBI Taxonomy" id="244447"/>
    <lineage>
        <taxon>Eukaryota</taxon>
        <taxon>Metazoa</taxon>
        <taxon>Chordata</taxon>
        <taxon>Craniata</taxon>
        <taxon>Vertebrata</taxon>
        <taxon>Euteleostomi</taxon>
        <taxon>Actinopterygii</taxon>
        <taxon>Neopterygii</taxon>
        <taxon>Teleostei</taxon>
        <taxon>Neoteleostei</taxon>
        <taxon>Acanthomorphata</taxon>
        <taxon>Carangaria</taxon>
        <taxon>Pleuronectiformes</taxon>
        <taxon>Pleuronectoidei</taxon>
        <taxon>Cynoglossidae</taxon>
        <taxon>Cynoglossinae</taxon>
        <taxon>Cynoglossus</taxon>
    </lineage>
</organism>
<dbReference type="PROSITE" id="PS50061">
    <property type="entry name" value="ETS_DOMAIN_3"/>
    <property type="match status" value="1"/>
</dbReference>
<keyword evidence="4" id="KW-0805">Transcription regulation</keyword>
<evidence type="ECO:0000256" key="1">
    <source>
        <dbReference type="ARBA" id="ARBA00004123"/>
    </source>
</evidence>
<sequence length="651" mass="70525">MTTAVQPTELVFEFASNGMDEINQLDDPSVFPAVIVEQVPATDLLQVYSGLESDEVSNGIIVDTSHHVVEEPSIMVGGVDLAETTVSGAEDSIETSEAAAALLNMESPNNILDEKRMIHAYSTLLESDLNYAPLRPDQMDSSALDMSLDEDTSSIDDVPPKCPLKPQKKNKVRKPRVARSCSPITTPNLPLKKKSKEGKGNTIYLWEFLLALLQDKNTCPKYIKWTQREKGIFKLVDSKAVSKLWGKHKNKPDMNYETMGRALRYYYQRGILAKVEGQRLVYQFKEMPADLVVIEDEDMNSEANAGYGNQRSTNGRSVVRGGSKGHSRSQNQQHVKQMKKEPQDEYLYQEEASGGHAGLGGHSAQLLQSVQVFQSHQGSGAQEVMRSIAAPVSLPMVLATSGSLQSVPLTTVLSNGSSAHSSPPRVILHAMPSNGGTSKDVLTIQTSPLVTGASCLEDGLPQQLLVTGLSSSAVSSSSTSCTSPSGVNCINGLPRLVTINTSGGQTMVAQQPGTVIATVLKSSELSGLHVKDEMLDACYFHSMVNGDPSLVAHTFDKETMEAGEAELQYRTVIIDANGSLSHELASETLVNGHQSQSRSPSEGLTPVEELEVRGEISLQQQEQQMKDLHELPLSVQLPANFIQIKTEPAEA</sequence>
<dbReference type="GeneTree" id="ENSGT00940000157039"/>
<feature type="region of interest" description="Disordered" evidence="10">
    <location>
        <begin position="148"/>
        <end position="193"/>
    </location>
</feature>
<dbReference type="InParanoid" id="A0A3P8UME2"/>
<feature type="compositionally biased region" description="Basic residues" evidence="10">
    <location>
        <begin position="166"/>
        <end position="177"/>
    </location>
</feature>
<evidence type="ECO:0000256" key="5">
    <source>
        <dbReference type="ARBA" id="ARBA00023125"/>
    </source>
</evidence>
<dbReference type="PANTHER" id="PTHR11849">
    <property type="entry name" value="ETS"/>
    <property type="match status" value="1"/>
</dbReference>
<accession>A0A3P8UME2</accession>
<dbReference type="PRINTS" id="PR00454">
    <property type="entry name" value="ETSDOMAIN"/>
</dbReference>
<keyword evidence="3" id="KW-0597">Phosphoprotein</keyword>
<reference evidence="12" key="3">
    <citation type="submission" date="2025-09" db="UniProtKB">
        <authorList>
            <consortium name="Ensembl"/>
        </authorList>
    </citation>
    <scope>IDENTIFICATION</scope>
</reference>
<feature type="domain" description="ETS" evidence="11">
    <location>
        <begin position="203"/>
        <end position="285"/>
    </location>
</feature>
<dbReference type="CTD" id="1997"/>
<keyword evidence="6" id="KW-0010">Activator</keyword>
<evidence type="ECO:0000256" key="8">
    <source>
        <dbReference type="ARBA" id="ARBA00023242"/>
    </source>
</evidence>
<dbReference type="STRING" id="244447.ENSCSEP00000004373"/>
<evidence type="ECO:0000256" key="4">
    <source>
        <dbReference type="ARBA" id="ARBA00023015"/>
    </source>
</evidence>
<dbReference type="SMART" id="SM00413">
    <property type="entry name" value="ETS"/>
    <property type="match status" value="1"/>
</dbReference>
<dbReference type="Proteomes" id="UP000265120">
    <property type="component" value="Chromosome 15"/>
</dbReference>
<dbReference type="GeneID" id="103390575"/>
<evidence type="ECO:0000256" key="9">
    <source>
        <dbReference type="RuleBase" id="RU004019"/>
    </source>
</evidence>
<feature type="region of interest" description="Disordered" evidence="10">
    <location>
        <begin position="303"/>
        <end position="342"/>
    </location>
</feature>
<dbReference type="PANTHER" id="PTHR11849:SF170">
    <property type="entry name" value="ETS-RELATED TRANSCRIPTION FACTOR ELF-4"/>
    <property type="match status" value="1"/>
</dbReference>
<dbReference type="SUPFAM" id="SSF46785">
    <property type="entry name" value="Winged helix' DNA-binding domain"/>
    <property type="match status" value="1"/>
</dbReference>
<evidence type="ECO:0000256" key="6">
    <source>
        <dbReference type="ARBA" id="ARBA00023159"/>
    </source>
</evidence>
<keyword evidence="8 9" id="KW-0539">Nucleus</keyword>
<dbReference type="InterPro" id="IPR036390">
    <property type="entry name" value="WH_DNA-bd_sf"/>
</dbReference>
<evidence type="ECO:0000256" key="3">
    <source>
        <dbReference type="ARBA" id="ARBA00022553"/>
    </source>
</evidence>
<dbReference type="AlphaFoldDB" id="A0A3P8UME2"/>
<dbReference type="FunFam" id="1.10.10.10:FF:000066">
    <property type="entry name" value="ETS-related transcription factor Elf-2 isoform X1"/>
    <property type="match status" value="1"/>
</dbReference>
<dbReference type="Pfam" id="PF00178">
    <property type="entry name" value="Ets"/>
    <property type="match status" value="1"/>
</dbReference>
<dbReference type="InterPro" id="IPR046328">
    <property type="entry name" value="ETS_fam"/>
</dbReference>
<evidence type="ECO:0000256" key="2">
    <source>
        <dbReference type="ARBA" id="ARBA00005562"/>
    </source>
</evidence>
<dbReference type="GO" id="GO:0043565">
    <property type="term" value="F:sequence-specific DNA binding"/>
    <property type="evidence" value="ECO:0007669"/>
    <property type="project" value="InterPro"/>
</dbReference>
<dbReference type="GO" id="GO:0045893">
    <property type="term" value="P:positive regulation of DNA-templated transcription"/>
    <property type="evidence" value="ECO:0007669"/>
    <property type="project" value="UniProtKB-ARBA"/>
</dbReference>
<dbReference type="InterPro" id="IPR036388">
    <property type="entry name" value="WH-like_DNA-bd_sf"/>
</dbReference>
<reference evidence="12" key="2">
    <citation type="submission" date="2025-08" db="UniProtKB">
        <authorList>
            <consortium name="Ensembl"/>
        </authorList>
    </citation>
    <scope>IDENTIFICATION</scope>
</reference>
<proteinExistence type="inferred from homology"/>
<evidence type="ECO:0000256" key="7">
    <source>
        <dbReference type="ARBA" id="ARBA00023163"/>
    </source>
</evidence>
<keyword evidence="5 9" id="KW-0238">DNA-binding</keyword>
<dbReference type="PROSITE" id="PS00346">
    <property type="entry name" value="ETS_DOMAIN_2"/>
    <property type="match status" value="1"/>
</dbReference>
<reference evidence="12 13" key="1">
    <citation type="journal article" date="2014" name="Nat. Genet.">
        <title>Whole-genome sequence of a flatfish provides insights into ZW sex chromosome evolution and adaptation to a benthic lifestyle.</title>
        <authorList>
            <person name="Chen S."/>
            <person name="Zhang G."/>
            <person name="Shao C."/>
            <person name="Huang Q."/>
            <person name="Liu G."/>
            <person name="Zhang P."/>
            <person name="Song W."/>
            <person name="An N."/>
            <person name="Chalopin D."/>
            <person name="Volff J.N."/>
            <person name="Hong Y."/>
            <person name="Li Q."/>
            <person name="Sha Z."/>
            <person name="Zhou H."/>
            <person name="Xie M."/>
            <person name="Yu Q."/>
            <person name="Liu Y."/>
            <person name="Xiang H."/>
            <person name="Wang N."/>
            <person name="Wu K."/>
            <person name="Yang C."/>
            <person name="Zhou Q."/>
            <person name="Liao X."/>
            <person name="Yang L."/>
            <person name="Hu Q."/>
            <person name="Zhang J."/>
            <person name="Meng L."/>
            <person name="Jin L."/>
            <person name="Tian Y."/>
            <person name="Lian J."/>
            <person name="Yang J."/>
            <person name="Miao G."/>
            <person name="Liu S."/>
            <person name="Liang Z."/>
            <person name="Yan F."/>
            <person name="Li Y."/>
            <person name="Sun B."/>
            <person name="Zhang H."/>
            <person name="Zhang J."/>
            <person name="Zhu Y."/>
            <person name="Du M."/>
            <person name="Zhao Y."/>
            <person name="Schartl M."/>
            <person name="Tang Q."/>
            <person name="Wang J."/>
        </authorList>
    </citation>
    <scope>NUCLEOTIDE SEQUENCE</scope>
</reference>
<dbReference type="GO" id="GO:0005634">
    <property type="term" value="C:nucleus"/>
    <property type="evidence" value="ECO:0007669"/>
    <property type="project" value="UniProtKB-SubCell"/>
</dbReference>
<name>A0A3P8UME2_CYNSE</name>
<evidence type="ECO:0000256" key="10">
    <source>
        <dbReference type="SAM" id="MobiDB-lite"/>
    </source>
</evidence>
<protein>
    <submittedName>
        <fullName evidence="12">E74-like ETS transcription factor 1</fullName>
    </submittedName>
</protein>
<dbReference type="OrthoDB" id="8196042at2759"/>
<dbReference type="InterPro" id="IPR022084">
    <property type="entry name" value="TF_Elf_N"/>
</dbReference>
<feature type="compositionally biased region" description="Polar residues" evidence="10">
    <location>
        <begin position="303"/>
        <end position="316"/>
    </location>
</feature>
<comment type="subcellular location">
    <subcellularLocation>
        <location evidence="1 9">Nucleus</location>
    </subcellularLocation>
</comment>
<dbReference type="GO" id="GO:0030154">
    <property type="term" value="P:cell differentiation"/>
    <property type="evidence" value="ECO:0007669"/>
    <property type="project" value="TreeGrafter"/>
</dbReference>
<evidence type="ECO:0000259" key="11">
    <source>
        <dbReference type="PROSITE" id="PS50061"/>
    </source>
</evidence>
<dbReference type="RefSeq" id="XP_008324706.1">
    <property type="nucleotide sequence ID" value="XM_008326484.3"/>
</dbReference>
<dbReference type="GO" id="GO:0000981">
    <property type="term" value="F:DNA-binding transcription factor activity, RNA polymerase II-specific"/>
    <property type="evidence" value="ECO:0007669"/>
    <property type="project" value="TreeGrafter"/>
</dbReference>
<dbReference type="KEGG" id="csem:103390575"/>
<keyword evidence="13" id="KW-1185">Reference proteome</keyword>
<dbReference type="Pfam" id="PF12310">
    <property type="entry name" value="Elf-1_N"/>
    <property type="match status" value="1"/>
</dbReference>
<dbReference type="PROSITE" id="PS00345">
    <property type="entry name" value="ETS_DOMAIN_1"/>
    <property type="match status" value="1"/>
</dbReference>
<dbReference type="InterPro" id="IPR000418">
    <property type="entry name" value="Ets_dom"/>
</dbReference>